<proteinExistence type="predicted"/>
<accession>A0A501PBM1</accession>
<evidence type="ECO:0000313" key="2">
    <source>
        <dbReference type="Proteomes" id="UP000319148"/>
    </source>
</evidence>
<gene>
    <name evidence="1" type="ORF">FIV46_14855</name>
</gene>
<evidence type="ECO:0008006" key="3">
    <source>
        <dbReference type="Google" id="ProtNLM"/>
    </source>
</evidence>
<dbReference type="EMBL" id="VFIY01000018">
    <property type="protein sequence ID" value="TPD57402.1"/>
    <property type="molecule type" value="Genomic_DNA"/>
</dbReference>
<organism evidence="1 2">
    <name type="scientific">Emcibacter nanhaiensis</name>
    <dbReference type="NCBI Taxonomy" id="1505037"/>
    <lineage>
        <taxon>Bacteria</taxon>
        <taxon>Pseudomonadati</taxon>
        <taxon>Pseudomonadota</taxon>
        <taxon>Alphaproteobacteria</taxon>
        <taxon>Emcibacterales</taxon>
        <taxon>Emcibacteraceae</taxon>
        <taxon>Emcibacter</taxon>
    </lineage>
</organism>
<dbReference type="OrthoDB" id="8479460at2"/>
<keyword evidence="2" id="KW-1185">Reference proteome</keyword>
<protein>
    <recommendedName>
        <fullName evidence="3">DUF2946 domain-containing protein</fullName>
    </recommendedName>
</protein>
<dbReference type="Proteomes" id="UP000319148">
    <property type="component" value="Unassembled WGS sequence"/>
</dbReference>
<name>A0A501PBM1_9PROT</name>
<dbReference type="RefSeq" id="WP_139941717.1">
    <property type="nucleotide sequence ID" value="NZ_JBHSYP010000005.1"/>
</dbReference>
<comment type="caution">
    <text evidence="1">The sequence shown here is derived from an EMBL/GenBank/DDBJ whole genome shotgun (WGS) entry which is preliminary data.</text>
</comment>
<dbReference type="AlphaFoldDB" id="A0A501PBM1"/>
<sequence>MLKRIKAQKRHCLPVPGFRGLASVLILFSLFFNIVTTVSAAQSWSSVHKILEQNADTDAIVYVLCTPNGVKKIAFDENGNPIESDDSSQDNLCLFCLPFHKVDAALLTTVEPLQTVFVPDGRTPVALNDELLLPFSVSKKSSPRAPPLFS</sequence>
<evidence type="ECO:0000313" key="1">
    <source>
        <dbReference type="EMBL" id="TPD57402.1"/>
    </source>
</evidence>
<reference evidence="2" key="1">
    <citation type="submission" date="2019-06" db="EMBL/GenBank/DDBJ databases">
        <title>The complete genome of Emcibacter congregatus ZYLT.</title>
        <authorList>
            <person name="Zhao Z."/>
        </authorList>
    </citation>
    <scope>NUCLEOTIDE SEQUENCE [LARGE SCALE GENOMIC DNA]</scope>
    <source>
        <strain evidence="2">MCCC 1A06723</strain>
    </source>
</reference>